<evidence type="ECO:0000256" key="3">
    <source>
        <dbReference type="ARBA" id="ARBA00022741"/>
    </source>
</evidence>
<dbReference type="GO" id="GO:0050560">
    <property type="term" value="F:aspartate-tRNA(Asn) ligase activity"/>
    <property type="evidence" value="ECO:0007669"/>
    <property type="project" value="UniProtKB-EC"/>
</dbReference>
<dbReference type="InterPro" id="IPR004115">
    <property type="entry name" value="GAD-like_sf"/>
</dbReference>
<evidence type="ECO:0000256" key="2">
    <source>
        <dbReference type="ARBA" id="ARBA00022598"/>
    </source>
</evidence>
<dbReference type="InterPro" id="IPR004365">
    <property type="entry name" value="NA-bd_OB_tRNA"/>
</dbReference>
<dbReference type="SUPFAM" id="SSF55261">
    <property type="entry name" value="GAD domain-like"/>
    <property type="match status" value="1"/>
</dbReference>
<evidence type="ECO:0000256" key="6">
    <source>
        <dbReference type="ARBA" id="ARBA00023146"/>
    </source>
</evidence>
<comment type="similarity">
    <text evidence="1 7">Belongs to the class-II aminoacyl-tRNA synthetase family. Type 1 subfamily.</text>
</comment>
<dbReference type="EMBL" id="NVSR01000160">
    <property type="protein sequence ID" value="PCI22498.1"/>
    <property type="molecule type" value="Genomic_DNA"/>
</dbReference>
<dbReference type="NCBIfam" id="NF001750">
    <property type="entry name" value="PRK00476.1"/>
    <property type="match status" value="1"/>
</dbReference>
<dbReference type="SUPFAM" id="SSF55681">
    <property type="entry name" value="Class II aaRS and biotin synthetases"/>
    <property type="match status" value="1"/>
</dbReference>
<feature type="site" description="Important for tRNA non-discrimination" evidence="7">
    <location>
        <position position="39"/>
    </location>
</feature>
<comment type="function">
    <text evidence="7">Aspartyl-tRNA synthetase with relaxed tRNA specificity since it is able to aspartylate not only its cognate tRNA(Asp) but also tRNA(Asn). Reaction proceeds in two steps: L-aspartate is first activated by ATP to form Asp-AMP and then transferred to the acceptor end of tRNA(Asp/Asn).</text>
</comment>
<dbReference type="Gene3D" id="3.30.1360.30">
    <property type="entry name" value="GAD-like domain"/>
    <property type="match status" value="1"/>
</dbReference>
<dbReference type="EC" id="6.1.1.23" evidence="7"/>
<evidence type="ECO:0000256" key="1">
    <source>
        <dbReference type="ARBA" id="ARBA00006303"/>
    </source>
</evidence>
<dbReference type="InterPro" id="IPR012340">
    <property type="entry name" value="NA-bd_OB-fold"/>
</dbReference>
<dbReference type="PANTHER" id="PTHR22594">
    <property type="entry name" value="ASPARTYL/LYSYL-TRNA SYNTHETASE"/>
    <property type="match status" value="1"/>
</dbReference>
<feature type="binding site" evidence="7">
    <location>
        <position position="230"/>
    </location>
    <ligand>
        <name>L-aspartate</name>
        <dbReference type="ChEBI" id="CHEBI:29991"/>
    </ligand>
</feature>
<dbReference type="GO" id="GO:0004815">
    <property type="term" value="F:aspartate-tRNA ligase activity"/>
    <property type="evidence" value="ECO:0007669"/>
    <property type="project" value="UniProtKB-UniRule"/>
</dbReference>
<keyword evidence="6 7" id="KW-0030">Aminoacyl-tRNA synthetase</keyword>
<keyword evidence="2 7" id="KW-0436">Ligase</keyword>
<dbReference type="InterPro" id="IPR047089">
    <property type="entry name" value="Asp-tRNA-ligase_1_N"/>
</dbReference>
<dbReference type="CDD" id="cd04317">
    <property type="entry name" value="EcAspRS_like_N"/>
    <property type="match status" value="1"/>
</dbReference>
<comment type="catalytic activity">
    <reaction evidence="7">
        <text>tRNA(Asx) + L-aspartate + ATP = L-aspartyl-tRNA(Asx) + AMP + diphosphate</text>
        <dbReference type="Rhea" id="RHEA:18349"/>
        <dbReference type="Rhea" id="RHEA-COMP:9710"/>
        <dbReference type="Rhea" id="RHEA-COMP:9711"/>
        <dbReference type="ChEBI" id="CHEBI:29991"/>
        <dbReference type="ChEBI" id="CHEBI:30616"/>
        <dbReference type="ChEBI" id="CHEBI:33019"/>
        <dbReference type="ChEBI" id="CHEBI:78442"/>
        <dbReference type="ChEBI" id="CHEBI:78516"/>
        <dbReference type="ChEBI" id="CHEBI:456215"/>
        <dbReference type="EC" id="6.1.1.23"/>
    </reaction>
</comment>
<dbReference type="InterPro" id="IPR029351">
    <property type="entry name" value="GAD_dom"/>
</dbReference>
<dbReference type="AlphaFoldDB" id="A0A2A4SMR6"/>
<dbReference type="PRINTS" id="PR01042">
    <property type="entry name" value="TRNASYNTHASP"/>
</dbReference>
<feature type="binding site" evidence="7">
    <location>
        <position position="498"/>
    </location>
    <ligand>
        <name>L-aspartate</name>
        <dbReference type="ChEBI" id="CHEBI:29991"/>
    </ligand>
</feature>
<comment type="subunit">
    <text evidence="7">Homodimer.</text>
</comment>
<dbReference type="CDD" id="cd00777">
    <property type="entry name" value="AspRS_core"/>
    <property type="match status" value="1"/>
</dbReference>
<gene>
    <name evidence="7" type="primary">aspS</name>
    <name evidence="9" type="ORF">COB67_13390</name>
</gene>
<dbReference type="Pfam" id="PF00152">
    <property type="entry name" value="tRNA-synt_2"/>
    <property type="match status" value="1"/>
</dbReference>
<feature type="binding site" evidence="7">
    <location>
        <position position="239"/>
    </location>
    <ligand>
        <name>ATP</name>
        <dbReference type="ChEBI" id="CHEBI:30616"/>
    </ligand>
</feature>
<dbReference type="Gene3D" id="2.40.50.140">
    <property type="entry name" value="Nucleic acid-binding proteins"/>
    <property type="match status" value="1"/>
</dbReference>
<feature type="binding site" evidence="7">
    <location>
        <position position="184"/>
    </location>
    <ligand>
        <name>L-aspartate</name>
        <dbReference type="ChEBI" id="CHEBI:29991"/>
    </ligand>
</feature>
<dbReference type="InterPro" id="IPR002312">
    <property type="entry name" value="Asp/Asn-tRNA-synth_IIb"/>
</dbReference>
<dbReference type="HAMAP" id="MF_00044">
    <property type="entry name" value="Asp_tRNA_synth_type1"/>
    <property type="match status" value="1"/>
</dbReference>
<evidence type="ECO:0000313" key="10">
    <source>
        <dbReference type="Proteomes" id="UP000218113"/>
    </source>
</evidence>
<evidence type="ECO:0000256" key="5">
    <source>
        <dbReference type="ARBA" id="ARBA00022917"/>
    </source>
</evidence>
<feature type="binding site" evidence="7">
    <location>
        <begin position="230"/>
        <end position="232"/>
    </location>
    <ligand>
        <name>ATP</name>
        <dbReference type="ChEBI" id="CHEBI:30616"/>
    </ligand>
</feature>
<dbReference type="InterPro" id="IPR006195">
    <property type="entry name" value="aa-tRNA-synth_II"/>
</dbReference>
<dbReference type="Proteomes" id="UP000218113">
    <property type="component" value="Unassembled WGS sequence"/>
</dbReference>
<dbReference type="InterPro" id="IPR047090">
    <property type="entry name" value="AspRS_core"/>
</dbReference>
<keyword evidence="4 7" id="KW-0067">ATP-binding</keyword>
<dbReference type="PROSITE" id="PS50862">
    <property type="entry name" value="AA_TRNA_LIGASE_II"/>
    <property type="match status" value="1"/>
</dbReference>
<proteinExistence type="inferred from homology"/>
<keyword evidence="3 7" id="KW-0547">Nucleotide-binding</keyword>
<keyword evidence="5 7" id="KW-0648">Protein biosynthesis</keyword>
<dbReference type="GO" id="GO:0003676">
    <property type="term" value="F:nucleic acid binding"/>
    <property type="evidence" value="ECO:0007669"/>
    <property type="project" value="InterPro"/>
</dbReference>
<dbReference type="Gene3D" id="3.30.930.10">
    <property type="entry name" value="Bira Bifunctional Protein, Domain 2"/>
    <property type="match status" value="1"/>
</dbReference>
<dbReference type="SUPFAM" id="SSF50249">
    <property type="entry name" value="Nucleic acid-binding proteins"/>
    <property type="match status" value="1"/>
</dbReference>
<feature type="binding site" evidence="7">
    <location>
        <begin position="543"/>
        <end position="546"/>
    </location>
    <ligand>
        <name>ATP</name>
        <dbReference type="ChEBI" id="CHEBI:30616"/>
    </ligand>
</feature>
<dbReference type="GO" id="GO:0005524">
    <property type="term" value="F:ATP binding"/>
    <property type="evidence" value="ECO:0007669"/>
    <property type="project" value="UniProtKB-UniRule"/>
</dbReference>
<evidence type="ECO:0000313" key="9">
    <source>
        <dbReference type="EMBL" id="PCI22498.1"/>
    </source>
</evidence>
<evidence type="ECO:0000259" key="8">
    <source>
        <dbReference type="PROSITE" id="PS50862"/>
    </source>
</evidence>
<dbReference type="GO" id="GO:0005737">
    <property type="term" value="C:cytoplasm"/>
    <property type="evidence" value="ECO:0007669"/>
    <property type="project" value="UniProtKB-SubCell"/>
</dbReference>
<organism evidence="9 10">
    <name type="scientific">SAR324 cluster bacterium</name>
    <dbReference type="NCBI Taxonomy" id="2024889"/>
    <lineage>
        <taxon>Bacteria</taxon>
        <taxon>Deltaproteobacteria</taxon>
        <taxon>SAR324 cluster</taxon>
    </lineage>
</organism>
<protein>
    <recommendedName>
        <fullName evidence="7">Aspartate--tRNA(Asp/Asn) ligase</fullName>
        <ecNumber evidence="7">6.1.1.23</ecNumber>
    </recommendedName>
    <alternativeName>
        <fullName evidence="7">Aspartyl-tRNA synthetase</fullName>
        <shortName evidence="7">AspRS</shortName>
    </alternativeName>
    <alternativeName>
        <fullName evidence="7">Non-discriminating aspartyl-tRNA synthetase</fullName>
        <shortName evidence="7">ND-AspRS</shortName>
    </alternativeName>
</protein>
<dbReference type="Pfam" id="PF01336">
    <property type="entry name" value="tRNA_anti-codon"/>
    <property type="match status" value="1"/>
</dbReference>
<dbReference type="NCBIfam" id="TIGR00459">
    <property type="entry name" value="aspS_bact"/>
    <property type="match status" value="1"/>
</dbReference>
<dbReference type="InterPro" id="IPR004524">
    <property type="entry name" value="Asp-tRNA-ligase_1"/>
</dbReference>
<dbReference type="InterPro" id="IPR004364">
    <property type="entry name" value="Aa-tRNA-synt_II"/>
</dbReference>
<comment type="caution">
    <text evidence="7">Lacks conserved residue(s) required for the propagation of feature annotation.</text>
</comment>
<name>A0A2A4SMR6_9DELT</name>
<dbReference type="Pfam" id="PF02938">
    <property type="entry name" value="GAD"/>
    <property type="match status" value="1"/>
</dbReference>
<comment type="caution">
    <text evidence="9">The sequence shown here is derived from an EMBL/GenBank/DDBJ whole genome shotgun (WGS) entry which is preliminary data.</text>
</comment>
<comment type="subcellular location">
    <subcellularLocation>
        <location evidence="7">Cytoplasm</location>
    </subcellularLocation>
</comment>
<reference evidence="10" key="1">
    <citation type="submission" date="2017-08" db="EMBL/GenBank/DDBJ databases">
        <title>A dynamic microbial community with high functional redundancy inhabits the cold, oxic subseafloor aquifer.</title>
        <authorList>
            <person name="Tully B.J."/>
            <person name="Wheat C.G."/>
            <person name="Glazer B.T."/>
            <person name="Huber J.A."/>
        </authorList>
    </citation>
    <scope>NUCLEOTIDE SEQUENCE [LARGE SCALE GENOMIC DNA]</scope>
</reference>
<dbReference type="InterPro" id="IPR045864">
    <property type="entry name" value="aa-tRNA-synth_II/BPL/LPL"/>
</dbReference>
<feature type="binding site" evidence="7">
    <location>
        <position position="456"/>
    </location>
    <ligand>
        <name>L-aspartate</name>
        <dbReference type="ChEBI" id="CHEBI:29991"/>
    </ligand>
</feature>
<keyword evidence="7" id="KW-0963">Cytoplasm</keyword>
<feature type="domain" description="Aminoacyl-transfer RNA synthetases class-II family profile" evidence="8">
    <location>
        <begin position="159"/>
        <end position="564"/>
    </location>
</feature>
<sequence length="597" mass="67942">MKLDQLGHWQRTHKCIDLRSSDEGTEVILMGWVNNRRDHGGVIFIDLRDYTGLTQIVFGPQHDQKAFDTSESVRSEYVLAVRGVVARRSKETINSKMDTGEIEIHVKELKILNTCKVLPFQISDENVEISEKNRLKYRTLDLRRPAMQKTMMLRSRAGQIIRNYFYENDFFEIETPFLTKSTPEGARDYLVPSRVSAGKFYALPQSPQLFKQMLMVSGYDRYFQIVKCFRDEDLRGNRQPEFTQIDLELSFIDQDQILSLVEGMVVKLFKETIGVDVPNPIPRMEYDYAMEYYGSDAPDLRYGLKLVNLTEIAKTCGFKVFAGAVKQGGIVKAIRVPEGATLSRKVLDDFTEFVKIYKAKGMAWVKVNEDGWQSPITKFFTEEEIQSINEATGAQVGDLILFGADQAKIVHDALGHLRKEIAKKQGLIKDGDFQFTWVTDFPLFEATDDGGFTSSHHPFTMPNEADLLEWKDKDPSKIKSVAFDLVLNGVELGGGSIRIHRQDIQKEIFNLLKLSEEETQEKFGFLLDALEFGAPPHGGLAFGFDRIMMFLTNTESIRDVIAFPKTQQASCLLTEAPSDVDVTQLRDLRLAIRKTQA</sequence>
<evidence type="ECO:0000256" key="4">
    <source>
        <dbReference type="ARBA" id="ARBA00022840"/>
    </source>
</evidence>
<evidence type="ECO:0000256" key="7">
    <source>
        <dbReference type="HAMAP-Rule" id="MF_00044"/>
    </source>
</evidence>
<accession>A0A2A4SMR6</accession>
<dbReference type="PANTHER" id="PTHR22594:SF5">
    <property type="entry name" value="ASPARTATE--TRNA LIGASE, MITOCHONDRIAL"/>
    <property type="match status" value="1"/>
</dbReference>
<dbReference type="GO" id="GO:0006422">
    <property type="term" value="P:aspartyl-tRNA aminoacylation"/>
    <property type="evidence" value="ECO:0007669"/>
    <property type="project" value="UniProtKB-UniRule"/>
</dbReference>
<feature type="region of interest" description="Aspartate" evidence="7">
    <location>
        <begin position="208"/>
        <end position="211"/>
    </location>
</feature>
<feature type="binding site" evidence="7">
    <location>
        <position position="491"/>
    </location>
    <ligand>
        <name>ATP</name>
        <dbReference type="ChEBI" id="CHEBI:30616"/>
    </ligand>
</feature>